<dbReference type="EMBL" id="BMAO01030509">
    <property type="protein sequence ID" value="GFQ68505.1"/>
    <property type="molecule type" value="Genomic_DNA"/>
</dbReference>
<organism evidence="1 2">
    <name type="scientific">Trichonephila clavata</name>
    <name type="common">Joro spider</name>
    <name type="synonym">Nephila clavata</name>
    <dbReference type="NCBI Taxonomy" id="2740835"/>
    <lineage>
        <taxon>Eukaryota</taxon>
        <taxon>Metazoa</taxon>
        <taxon>Ecdysozoa</taxon>
        <taxon>Arthropoda</taxon>
        <taxon>Chelicerata</taxon>
        <taxon>Arachnida</taxon>
        <taxon>Araneae</taxon>
        <taxon>Araneomorphae</taxon>
        <taxon>Entelegynae</taxon>
        <taxon>Araneoidea</taxon>
        <taxon>Nephilidae</taxon>
        <taxon>Trichonephila</taxon>
    </lineage>
</organism>
<dbReference type="Proteomes" id="UP000887116">
    <property type="component" value="Unassembled WGS sequence"/>
</dbReference>
<protein>
    <submittedName>
        <fullName evidence="1">Uncharacterized protein</fullName>
    </submittedName>
</protein>
<accession>A0A8X6I091</accession>
<reference evidence="1" key="1">
    <citation type="submission" date="2020-07" db="EMBL/GenBank/DDBJ databases">
        <title>Multicomponent nature underlies the extraordinary mechanical properties of spider dragline silk.</title>
        <authorList>
            <person name="Kono N."/>
            <person name="Nakamura H."/>
            <person name="Mori M."/>
            <person name="Yoshida Y."/>
            <person name="Ohtoshi R."/>
            <person name="Malay A.D."/>
            <person name="Moran D.A.P."/>
            <person name="Tomita M."/>
            <person name="Numata K."/>
            <person name="Arakawa K."/>
        </authorList>
    </citation>
    <scope>NUCLEOTIDE SEQUENCE</scope>
</reference>
<keyword evidence="2" id="KW-1185">Reference proteome</keyword>
<dbReference type="AlphaFoldDB" id="A0A8X6I091"/>
<dbReference type="OrthoDB" id="6435135at2759"/>
<name>A0A8X6I091_TRICU</name>
<proteinExistence type="predicted"/>
<evidence type="ECO:0000313" key="1">
    <source>
        <dbReference type="EMBL" id="GFQ68505.1"/>
    </source>
</evidence>
<comment type="caution">
    <text evidence="1">The sequence shown here is derived from an EMBL/GenBank/DDBJ whole genome shotgun (WGS) entry which is preliminary data.</text>
</comment>
<evidence type="ECO:0000313" key="2">
    <source>
        <dbReference type="Proteomes" id="UP000887116"/>
    </source>
</evidence>
<sequence length="78" mass="8846">MEYLKELNVDLKQSSKENTRRPFKANFSTVLGEHYEMSGNVIEPIILNMGYGLKGFLEVSMVEFTVRDKKGIGIIFSG</sequence>
<gene>
    <name evidence="1" type="ORF">TNCT_1281</name>
</gene>